<reference evidence="2 3" key="1">
    <citation type="submission" date="2024-01" db="EMBL/GenBank/DDBJ databases">
        <title>The complete chloroplast genome sequence of Lithospermum erythrorhizon: insights into the phylogenetic relationship among Boraginaceae species and the maternal lineages of purple gromwells.</title>
        <authorList>
            <person name="Okada T."/>
            <person name="Watanabe K."/>
        </authorList>
    </citation>
    <scope>NUCLEOTIDE SEQUENCE [LARGE SCALE GENOMIC DNA]</scope>
</reference>
<name>A0AAV3QGB7_LITER</name>
<evidence type="ECO:0000313" key="3">
    <source>
        <dbReference type="Proteomes" id="UP001454036"/>
    </source>
</evidence>
<sequence>MPPKILLSHLCSTFVRNCINCVLFFMDMSINHPSFATSSLTQLDNKSRLHEKVDIFSRKPRFLCLHGFRTSGEILKKQILGKWPSSITEKLDLVFVDGPFLAQGKSDVEGFFDPPYYEWYQATKDFTEYRNFEECLAYIEDCMVKYGPFDGFLGFSQGAILSAALPGLQAKGMALAKVDKIKVLIIIGGAKSRNPSIAENAYSPKIQCPSVHFLGERDFLKNSGIELLESFINPVVIHHPKGHTIPSFDEENLVIMHEFIERIQKQVTGEEEQTFPENA</sequence>
<proteinExistence type="predicted"/>
<dbReference type="PANTHER" id="PTHR22778:SF51">
    <property type="entry name" value="DIHYDROFOLATE REDUCTASE"/>
    <property type="match status" value="1"/>
</dbReference>
<keyword evidence="3" id="KW-1185">Reference proteome</keyword>
<feature type="domain" description="Serine hydrolase" evidence="1">
    <location>
        <begin position="57"/>
        <end position="250"/>
    </location>
</feature>
<organism evidence="2 3">
    <name type="scientific">Lithospermum erythrorhizon</name>
    <name type="common">Purple gromwell</name>
    <name type="synonym">Lithospermum officinale var. erythrorhizon</name>
    <dbReference type="NCBI Taxonomy" id="34254"/>
    <lineage>
        <taxon>Eukaryota</taxon>
        <taxon>Viridiplantae</taxon>
        <taxon>Streptophyta</taxon>
        <taxon>Embryophyta</taxon>
        <taxon>Tracheophyta</taxon>
        <taxon>Spermatophyta</taxon>
        <taxon>Magnoliopsida</taxon>
        <taxon>eudicotyledons</taxon>
        <taxon>Gunneridae</taxon>
        <taxon>Pentapetalae</taxon>
        <taxon>asterids</taxon>
        <taxon>lamiids</taxon>
        <taxon>Boraginales</taxon>
        <taxon>Boraginaceae</taxon>
        <taxon>Boraginoideae</taxon>
        <taxon>Lithospermeae</taxon>
        <taxon>Lithospermum</taxon>
    </lineage>
</organism>
<dbReference type="EMBL" id="BAABME010004493">
    <property type="protein sequence ID" value="GAA0162555.1"/>
    <property type="molecule type" value="Genomic_DNA"/>
</dbReference>
<dbReference type="FunFam" id="3.40.50.1820:FF:000133">
    <property type="entry name" value="esterase AGAP003155"/>
    <property type="match status" value="1"/>
</dbReference>
<dbReference type="Gene3D" id="3.40.50.1820">
    <property type="entry name" value="alpha/beta hydrolase"/>
    <property type="match status" value="1"/>
</dbReference>
<protein>
    <submittedName>
        <fullName evidence="2">Esterase</fullName>
    </submittedName>
</protein>
<evidence type="ECO:0000259" key="1">
    <source>
        <dbReference type="Pfam" id="PF03959"/>
    </source>
</evidence>
<dbReference type="Proteomes" id="UP001454036">
    <property type="component" value="Unassembled WGS sequence"/>
</dbReference>
<dbReference type="AlphaFoldDB" id="A0AAV3QGB7"/>
<dbReference type="InterPro" id="IPR005645">
    <property type="entry name" value="FSH-like_dom"/>
</dbReference>
<dbReference type="Pfam" id="PF03959">
    <property type="entry name" value="FSH1"/>
    <property type="match status" value="1"/>
</dbReference>
<comment type="caution">
    <text evidence="2">The sequence shown here is derived from an EMBL/GenBank/DDBJ whole genome shotgun (WGS) entry which is preliminary data.</text>
</comment>
<evidence type="ECO:0000313" key="2">
    <source>
        <dbReference type="EMBL" id="GAA0162555.1"/>
    </source>
</evidence>
<accession>A0AAV3QGB7</accession>
<gene>
    <name evidence="2" type="ORF">LIER_18622</name>
</gene>
<dbReference type="InterPro" id="IPR029058">
    <property type="entry name" value="AB_hydrolase_fold"/>
</dbReference>
<dbReference type="PANTHER" id="PTHR22778">
    <property type="entry name" value="OVARIAN CANCER GENE-2 PROTEIN-RELATED"/>
    <property type="match status" value="1"/>
</dbReference>
<dbReference type="SUPFAM" id="SSF53474">
    <property type="entry name" value="alpha/beta-Hydrolases"/>
    <property type="match status" value="1"/>
</dbReference>